<gene>
    <name evidence="1" type="ORF">BpHYR1_023062</name>
</gene>
<dbReference type="AlphaFoldDB" id="A0A3M7QB23"/>
<reference evidence="1 2" key="1">
    <citation type="journal article" date="2018" name="Sci. Rep.">
        <title>Genomic signatures of local adaptation to the degree of environmental predictability in rotifers.</title>
        <authorList>
            <person name="Franch-Gras L."/>
            <person name="Hahn C."/>
            <person name="Garcia-Roger E.M."/>
            <person name="Carmona M.J."/>
            <person name="Serra M."/>
            <person name="Gomez A."/>
        </authorList>
    </citation>
    <scope>NUCLEOTIDE SEQUENCE [LARGE SCALE GENOMIC DNA]</scope>
    <source>
        <strain evidence="1">HYR1</strain>
    </source>
</reference>
<evidence type="ECO:0000313" key="1">
    <source>
        <dbReference type="EMBL" id="RNA08513.1"/>
    </source>
</evidence>
<comment type="caution">
    <text evidence="1">The sequence shown here is derived from an EMBL/GenBank/DDBJ whole genome shotgun (WGS) entry which is preliminary data.</text>
</comment>
<dbReference type="Proteomes" id="UP000276133">
    <property type="component" value="Unassembled WGS sequence"/>
</dbReference>
<sequence>MKLSQIPHLPNPDNQELREVPLILIKLWCLQQRVLKDMPRSNNRLEAWHKSFSQDIASHPCNNMLLSYLLTCHALGPAFRFTVCSRFTLIHLTGTSFYNP</sequence>
<proteinExistence type="predicted"/>
<protein>
    <submittedName>
        <fullName evidence="1">Uncharacterized protein</fullName>
    </submittedName>
</protein>
<name>A0A3M7QB23_BRAPC</name>
<keyword evidence="2" id="KW-1185">Reference proteome</keyword>
<organism evidence="1 2">
    <name type="scientific">Brachionus plicatilis</name>
    <name type="common">Marine rotifer</name>
    <name type="synonym">Brachionus muelleri</name>
    <dbReference type="NCBI Taxonomy" id="10195"/>
    <lineage>
        <taxon>Eukaryota</taxon>
        <taxon>Metazoa</taxon>
        <taxon>Spiralia</taxon>
        <taxon>Gnathifera</taxon>
        <taxon>Rotifera</taxon>
        <taxon>Eurotatoria</taxon>
        <taxon>Monogononta</taxon>
        <taxon>Pseudotrocha</taxon>
        <taxon>Ploima</taxon>
        <taxon>Brachionidae</taxon>
        <taxon>Brachionus</taxon>
    </lineage>
</organism>
<dbReference type="EMBL" id="REGN01006715">
    <property type="protein sequence ID" value="RNA08513.1"/>
    <property type="molecule type" value="Genomic_DNA"/>
</dbReference>
<evidence type="ECO:0000313" key="2">
    <source>
        <dbReference type="Proteomes" id="UP000276133"/>
    </source>
</evidence>
<accession>A0A3M7QB23</accession>